<keyword evidence="1" id="KW-0812">Transmembrane</keyword>
<evidence type="ECO:0000313" key="3">
    <source>
        <dbReference type="Proteomes" id="UP000050996"/>
    </source>
</evidence>
<gene>
    <name evidence="2" type="ORF">AN957_20660</name>
</gene>
<reference evidence="2 3" key="1">
    <citation type="submission" date="2015-09" db="EMBL/GenBank/DDBJ databases">
        <title>Genome sequencing project for genomic taxonomy and phylogenomics of Bacillus-like bacteria.</title>
        <authorList>
            <person name="Liu B."/>
            <person name="Wang J."/>
            <person name="Zhu Y."/>
            <person name="Liu G."/>
            <person name="Chen Q."/>
            <person name="Chen Z."/>
            <person name="Lan J."/>
            <person name="Che J."/>
            <person name="Ge C."/>
            <person name="Shi H."/>
            <person name="Pan Z."/>
            <person name="Liu X."/>
        </authorList>
    </citation>
    <scope>NUCLEOTIDE SEQUENCE [LARGE SCALE GENOMIC DNA]</scope>
    <source>
        <strain evidence="2 3">FJAT-18043</strain>
    </source>
</reference>
<comment type="caution">
    <text evidence="2">The sequence shown here is derived from an EMBL/GenBank/DDBJ whole genome shotgun (WGS) entry which is preliminary data.</text>
</comment>
<protein>
    <recommendedName>
        <fullName evidence="4">DUF1294 domain-containing protein</fullName>
    </recommendedName>
</protein>
<proteinExistence type="predicted"/>
<feature type="transmembrane region" description="Helical" evidence="1">
    <location>
        <begin position="73"/>
        <end position="96"/>
    </location>
</feature>
<feature type="transmembrane region" description="Helical" evidence="1">
    <location>
        <begin position="34"/>
        <end position="53"/>
    </location>
</feature>
<accession>A0A0Q3QSU0</accession>
<dbReference type="Proteomes" id="UP000050996">
    <property type="component" value="Unassembled WGS sequence"/>
</dbReference>
<keyword evidence="1" id="KW-0472">Membrane</keyword>
<dbReference type="STRING" id="1637975.AN957_20660"/>
<feature type="transmembrane region" description="Helical" evidence="1">
    <location>
        <begin position="6"/>
        <end position="22"/>
    </location>
</feature>
<keyword evidence="1" id="KW-1133">Transmembrane helix</keyword>
<evidence type="ECO:0000256" key="1">
    <source>
        <dbReference type="SAM" id="Phobius"/>
    </source>
</evidence>
<evidence type="ECO:0008006" key="4">
    <source>
        <dbReference type="Google" id="ProtNLM"/>
    </source>
</evidence>
<dbReference type="EMBL" id="LJIX01000006">
    <property type="protein sequence ID" value="KQL20766.1"/>
    <property type="molecule type" value="Genomic_DNA"/>
</dbReference>
<dbReference type="Pfam" id="PF06961">
    <property type="entry name" value="DUF1294"/>
    <property type="match status" value="1"/>
</dbReference>
<dbReference type="PATRIC" id="fig|1637975.4.peg.4108"/>
<dbReference type="InterPro" id="IPR010718">
    <property type="entry name" value="DUF1294"/>
</dbReference>
<dbReference type="AlphaFoldDB" id="A0A0Q3QSU0"/>
<keyword evidence="3" id="KW-1185">Reference proteome</keyword>
<evidence type="ECO:0000313" key="2">
    <source>
        <dbReference type="EMBL" id="KQL20766.1"/>
    </source>
</evidence>
<sequence length="97" mass="11118">MLNLLMIYFIIINVIGFYIMRADKAKARKNEYRISEKTLWLVALFLGATGMTLGMKTFRHKTKHLQFSIGLPVLALLEMALCIYLLYSFVISGLALQ</sequence>
<organism evidence="2 3">
    <name type="scientific">Cytobacillus solani</name>
    <dbReference type="NCBI Taxonomy" id="1637975"/>
    <lineage>
        <taxon>Bacteria</taxon>
        <taxon>Bacillati</taxon>
        <taxon>Bacillota</taxon>
        <taxon>Bacilli</taxon>
        <taxon>Bacillales</taxon>
        <taxon>Bacillaceae</taxon>
        <taxon>Cytobacillus</taxon>
    </lineage>
</organism>
<name>A0A0Q3QSU0_9BACI</name>